<dbReference type="SUPFAM" id="SSF46955">
    <property type="entry name" value="Putative DNA-binding domain"/>
    <property type="match status" value="1"/>
</dbReference>
<dbReference type="InterPro" id="IPR000551">
    <property type="entry name" value="MerR-type_HTH_dom"/>
</dbReference>
<name>W7L2K8_CYTFI</name>
<dbReference type="PATRIC" id="fig|1307436.3.peg.4221"/>
<dbReference type="GO" id="GO:0006355">
    <property type="term" value="P:regulation of DNA-templated transcription"/>
    <property type="evidence" value="ECO:0007669"/>
    <property type="project" value="InterPro"/>
</dbReference>
<keyword evidence="1" id="KW-0175">Coiled coil</keyword>
<accession>W7L2K8</accession>
<evidence type="ECO:0000259" key="2">
    <source>
        <dbReference type="PROSITE" id="PS50937"/>
    </source>
</evidence>
<feature type="domain" description="HTH merR-type" evidence="2">
    <location>
        <begin position="7"/>
        <end position="82"/>
    </location>
</feature>
<dbReference type="eggNOG" id="ENOG5030DU1">
    <property type="taxonomic scope" value="Bacteria"/>
</dbReference>
<dbReference type="InterPro" id="IPR009061">
    <property type="entry name" value="DNA-bd_dom_put_sf"/>
</dbReference>
<dbReference type="SMART" id="SM00422">
    <property type="entry name" value="HTH_MERR"/>
    <property type="match status" value="1"/>
</dbReference>
<evidence type="ECO:0000313" key="3">
    <source>
        <dbReference type="EMBL" id="EWG09362.1"/>
    </source>
</evidence>
<reference evidence="3 4" key="2">
    <citation type="journal article" date="2016" name="Sci. Rep.">
        <title>A novel serine protease, Sep1, from Bacillus firmus DS-1 has nematicidal activity and degrades multiple intestinal-associated nematode proteins.</title>
        <authorList>
            <person name="Geng C."/>
            <person name="Nie X."/>
            <person name="Tang Z."/>
            <person name="Zhang Y."/>
            <person name="Lin J."/>
            <person name="Sun M."/>
            <person name="Peng D."/>
        </authorList>
    </citation>
    <scope>NUCLEOTIDE SEQUENCE [LARGE SCALE GENOMIC DNA]</scope>
    <source>
        <strain evidence="3 4">DS1</strain>
    </source>
</reference>
<reference evidence="4" key="1">
    <citation type="submission" date="2013-03" db="EMBL/GenBank/DDBJ databases">
        <title>Draft genome sequence of Bacillus firmus DS1.</title>
        <authorList>
            <person name="Peng D."/>
            <person name="Zhu L."/>
            <person name="Sun M."/>
        </authorList>
    </citation>
    <scope>NUCLEOTIDE SEQUENCE [LARGE SCALE GENOMIC DNA]</scope>
    <source>
        <strain evidence="4">DS1</strain>
    </source>
</reference>
<protein>
    <recommendedName>
        <fullName evidence="2">HTH merR-type domain-containing protein</fullName>
    </recommendedName>
</protein>
<dbReference type="Gene3D" id="1.10.1660.10">
    <property type="match status" value="1"/>
</dbReference>
<sequence>MQMEVEFITLGDAADRLGVPASTLRNWTDQLEQFEVHYVKRNNRNERIYYDDDLQIFKFIQDLKDEHGRRTTMKDIAAMLKDMRERFNLRDEEDAPVPKPSNKTGDLLNADDVQRLLDNQRVRTLFSYMIGETTKQIRNDLVEEFQQQLATEREILKETLREEVRKELLDNQSIVETKLQGLQDEQEKRDKELTEELKRRDAESLKLLRELMEQRKKEAEEQKNKGFFSRLFGG</sequence>
<dbReference type="Pfam" id="PF13411">
    <property type="entry name" value="MerR_1"/>
    <property type="match status" value="1"/>
</dbReference>
<dbReference type="PROSITE" id="PS50937">
    <property type="entry name" value="HTH_MERR_2"/>
    <property type="match status" value="1"/>
</dbReference>
<evidence type="ECO:0000313" key="4">
    <source>
        <dbReference type="Proteomes" id="UP000019270"/>
    </source>
</evidence>
<organism evidence="3 4">
    <name type="scientific">Cytobacillus firmus DS1</name>
    <dbReference type="NCBI Taxonomy" id="1307436"/>
    <lineage>
        <taxon>Bacteria</taxon>
        <taxon>Bacillati</taxon>
        <taxon>Bacillota</taxon>
        <taxon>Bacilli</taxon>
        <taxon>Bacillales</taxon>
        <taxon>Bacillaceae</taxon>
        <taxon>Cytobacillus</taxon>
    </lineage>
</organism>
<comment type="caution">
    <text evidence="3">The sequence shown here is derived from an EMBL/GenBank/DDBJ whole genome shotgun (WGS) entry which is preliminary data.</text>
</comment>
<feature type="coiled-coil region" evidence="1">
    <location>
        <begin position="142"/>
        <end position="225"/>
    </location>
</feature>
<dbReference type="GO" id="GO:0003677">
    <property type="term" value="F:DNA binding"/>
    <property type="evidence" value="ECO:0007669"/>
    <property type="project" value="InterPro"/>
</dbReference>
<dbReference type="Proteomes" id="UP000019270">
    <property type="component" value="Unassembled WGS sequence"/>
</dbReference>
<dbReference type="EMBL" id="APVL01000018">
    <property type="protein sequence ID" value="EWG09362.1"/>
    <property type="molecule type" value="Genomic_DNA"/>
</dbReference>
<dbReference type="AlphaFoldDB" id="W7L2K8"/>
<gene>
    <name evidence="3" type="ORF">PBF_19738</name>
</gene>
<proteinExistence type="predicted"/>
<evidence type="ECO:0000256" key="1">
    <source>
        <dbReference type="SAM" id="Coils"/>
    </source>
</evidence>